<protein>
    <recommendedName>
        <fullName evidence="1">Phage tail collar domain-containing protein</fullName>
    </recommendedName>
</protein>
<organism evidence="2 3">
    <name type="scientific">Methylobacterium terrae</name>
    <dbReference type="NCBI Taxonomy" id="2202827"/>
    <lineage>
        <taxon>Bacteria</taxon>
        <taxon>Pseudomonadati</taxon>
        <taxon>Pseudomonadota</taxon>
        <taxon>Alphaproteobacteria</taxon>
        <taxon>Hyphomicrobiales</taxon>
        <taxon>Methylobacteriaceae</taxon>
        <taxon>Methylobacterium</taxon>
    </lineage>
</organism>
<proteinExistence type="predicted"/>
<dbReference type="RefSeq" id="WP_109958090.1">
    <property type="nucleotide sequence ID" value="NZ_CP029553.1"/>
</dbReference>
<evidence type="ECO:0000313" key="2">
    <source>
        <dbReference type="EMBL" id="AWN45730.1"/>
    </source>
</evidence>
<accession>A0A2U8WK05</accession>
<dbReference type="AlphaFoldDB" id="A0A2U8WK05"/>
<evidence type="ECO:0000259" key="1">
    <source>
        <dbReference type="Pfam" id="PF07484"/>
    </source>
</evidence>
<evidence type="ECO:0000313" key="3">
    <source>
        <dbReference type="Proteomes" id="UP000245444"/>
    </source>
</evidence>
<dbReference type="Proteomes" id="UP000245444">
    <property type="component" value="Chromosome"/>
</dbReference>
<dbReference type="InterPro" id="IPR037053">
    <property type="entry name" value="Phage_tail_collar_dom_sf"/>
</dbReference>
<dbReference type="EMBL" id="CP029553">
    <property type="protein sequence ID" value="AWN45730.1"/>
    <property type="molecule type" value="Genomic_DNA"/>
</dbReference>
<dbReference type="InterPro" id="IPR011083">
    <property type="entry name" value="Phage_tail_collar_dom"/>
</dbReference>
<dbReference type="OrthoDB" id="9810174at2"/>
<dbReference type="Gene3D" id="3.90.1340.10">
    <property type="entry name" value="Phage tail collar domain"/>
    <property type="match status" value="1"/>
</dbReference>
<dbReference type="KEGG" id="mtea:DK419_04865"/>
<dbReference type="Pfam" id="PF07484">
    <property type="entry name" value="Collar"/>
    <property type="match status" value="1"/>
</dbReference>
<name>A0A2U8WK05_9HYPH</name>
<dbReference type="SUPFAM" id="SSF88874">
    <property type="entry name" value="Receptor-binding domain of short tail fibre protein gp12"/>
    <property type="match status" value="1"/>
</dbReference>
<feature type="domain" description="Phage tail collar" evidence="1">
    <location>
        <begin position="6"/>
        <end position="62"/>
    </location>
</feature>
<keyword evidence="3" id="KW-1185">Reference proteome</keyword>
<sequence>MDAMTGMIFTVPYNWAPNGWLNCQGQVLSINQYQALYSLIGNSFGGSMNQGSFALPDLRGRTQIGIGQFPGSPTNYGIGTTVGSETTTLGLNNLPPHNHGATFSPVTGSQAVTIPAQTGTLKVQVNASTGTPSTGTPSSSVVLANTGLSPKFYGGATAMTALADAAATVSGNASTAAQNVNISTVTGGTVAIAVTGSGQAFTNLQPSMALNFIITMTGIYPSRP</sequence>
<gene>
    <name evidence="2" type="ORF">DK419_04865</name>
</gene>
<reference evidence="2 3" key="1">
    <citation type="submission" date="2018-05" db="EMBL/GenBank/DDBJ databases">
        <title>Complete Genome Sequence of Methylobacterium sp. 17Sr1-28.</title>
        <authorList>
            <person name="Srinivasan S."/>
        </authorList>
    </citation>
    <scope>NUCLEOTIDE SEQUENCE [LARGE SCALE GENOMIC DNA]</scope>
    <source>
        <strain evidence="2 3">17Sr1-28</strain>
    </source>
</reference>